<dbReference type="Pfam" id="PF23598">
    <property type="entry name" value="LRR_14"/>
    <property type="match status" value="1"/>
</dbReference>
<dbReference type="GO" id="GO:0098542">
    <property type="term" value="P:defense response to other organism"/>
    <property type="evidence" value="ECO:0007669"/>
    <property type="project" value="TreeGrafter"/>
</dbReference>
<comment type="caution">
    <text evidence="8">The sequence shown here is derived from an EMBL/GenBank/DDBJ whole genome shotgun (WGS) entry which is preliminary data.</text>
</comment>
<dbReference type="SUPFAM" id="SSF52058">
    <property type="entry name" value="L domain-like"/>
    <property type="match status" value="1"/>
</dbReference>
<dbReference type="InterPro" id="IPR002182">
    <property type="entry name" value="NB-ARC"/>
</dbReference>
<dbReference type="PRINTS" id="PR00364">
    <property type="entry name" value="DISEASERSIST"/>
</dbReference>
<keyword evidence="9" id="KW-1185">Reference proteome</keyword>
<feature type="domain" description="Disease resistance R13L4/SHOC-2-like LRR" evidence="7">
    <location>
        <begin position="545"/>
        <end position="850"/>
    </location>
</feature>
<dbReference type="Proteomes" id="UP001141806">
    <property type="component" value="Unassembled WGS sequence"/>
</dbReference>
<proteinExistence type="predicted"/>
<dbReference type="InterPro" id="IPR058922">
    <property type="entry name" value="WHD_DRP"/>
</dbReference>
<feature type="domain" description="Disease resistance protein winged helix" evidence="6">
    <location>
        <begin position="422"/>
        <end position="493"/>
    </location>
</feature>
<dbReference type="PANTHER" id="PTHR23155:SF1228">
    <property type="entry name" value="NB-ARC DOMAIN CONTAINING PROTEIN, EXPRESSED"/>
    <property type="match status" value="1"/>
</dbReference>
<dbReference type="Gene3D" id="1.20.5.4130">
    <property type="match status" value="1"/>
</dbReference>
<dbReference type="InterPro" id="IPR027417">
    <property type="entry name" value="P-loop_NTPase"/>
</dbReference>
<accession>A0A9Q0GRS2</accession>
<name>A0A9Q0GRS2_9MAGN</name>
<dbReference type="Pfam" id="PF18052">
    <property type="entry name" value="Rx_N"/>
    <property type="match status" value="1"/>
</dbReference>
<dbReference type="InterPro" id="IPR038005">
    <property type="entry name" value="RX-like_CC"/>
</dbReference>
<gene>
    <name evidence="8" type="ORF">NE237_029167</name>
</gene>
<dbReference type="EMBL" id="JAMYWD010000012">
    <property type="protein sequence ID" value="KAJ4952335.1"/>
    <property type="molecule type" value="Genomic_DNA"/>
</dbReference>
<keyword evidence="3" id="KW-0611">Plant defense</keyword>
<dbReference type="OrthoDB" id="646178at2759"/>
<dbReference type="InterPro" id="IPR055414">
    <property type="entry name" value="LRR_R13L4/SHOC2-like"/>
</dbReference>
<dbReference type="FunFam" id="3.40.50.300:FF:001091">
    <property type="entry name" value="Probable disease resistance protein At1g61300"/>
    <property type="match status" value="1"/>
</dbReference>
<organism evidence="8 9">
    <name type="scientific">Protea cynaroides</name>
    <dbReference type="NCBI Taxonomy" id="273540"/>
    <lineage>
        <taxon>Eukaryota</taxon>
        <taxon>Viridiplantae</taxon>
        <taxon>Streptophyta</taxon>
        <taxon>Embryophyta</taxon>
        <taxon>Tracheophyta</taxon>
        <taxon>Spermatophyta</taxon>
        <taxon>Magnoliopsida</taxon>
        <taxon>Proteales</taxon>
        <taxon>Proteaceae</taxon>
        <taxon>Protea</taxon>
    </lineage>
</organism>
<dbReference type="CDD" id="cd14798">
    <property type="entry name" value="RX-CC_like"/>
    <property type="match status" value="1"/>
</dbReference>
<evidence type="ECO:0000259" key="6">
    <source>
        <dbReference type="Pfam" id="PF23559"/>
    </source>
</evidence>
<feature type="domain" description="NB-ARC" evidence="4">
    <location>
        <begin position="180"/>
        <end position="337"/>
    </location>
</feature>
<dbReference type="PANTHER" id="PTHR23155">
    <property type="entry name" value="DISEASE RESISTANCE PROTEIN RP"/>
    <property type="match status" value="1"/>
</dbReference>
<dbReference type="FunFam" id="1.10.10.10:FF:000322">
    <property type="entry name" value="Probable disease resistance protein At1g63360"/>
    <property type="match status" value="1"/>
</dbReference>
<dbReference type="AlphaFoldDB" id="A0A9Q0GRS2"/>
<keyword evidence="1" id="KW-0677">Repeat</keyword>
<dbReference type="Gene3D" id="3.40.50.300">
    <property type="entry name" value="P-loop containing nucleotide triphosphate hydrolases"/>
    <property type="match status" value="1"/>
</dbReference>
<evidence type="ECO:0000259" key="7">
    <source>
        <dbReference type="Pfam" id="PF23598"/>
    </source>
</evidence>
<dbReference type="Pfam" id="PF23559">
    <property type="entry name" value="WHD_DRP"/>
    <property type="match status" value="1"/>
</dbReference>
<dbReference type="Gene3D" id="1.10.10.10">
    <property type="entry name" value="Winged helix-like DNA-binding domain superfamily/Winged helix DNA-binding domain"/>
    <property type="match status" value="1"/>
</dbReference>
<dbReference type="InterPro" id="IPR041118">
    <property type="entry name" value="Rx_N"/>
</dbReference>
<evidence type="ECO:0000259" key="5">
    <source>
        <dbReference type="Pfam" id="PF18052"/>
    </source>
</evidence>
<evidence type="ECO:0000259" key="4">
    <source>
        <dbReference type="Pfam" id="PF00931"/>
    </source>
</evidence>
<dbReference type="Pfam" id="PF00931">
    <property type="entry name" value="NB-ARC"/>
    <property type="match status" value="1"/>
</dbReference>
<dbReference type="InterPro" id="IPR044974">
    <property type="entry name" value="Disease_R_plants"/>
</dbReference>
<evidence type="ECO:0000256" key="3">
    <source>
        <dbReference type="ARBA" id="ARBA00022821"/>
    </source>
</evidence>
<dbReference type="InterPro" id="IPR032675">
    <property type="entry name" value="LRR_dom_sf"/>
</dbReference>
<evidence type="ECO:0000256" key="1">
    <source>
        <dbReference type="ARBA" id="ARBA00022737"/>
    </source>
</evidence>
<reference evidence="8" key="1">
    <citation type="journal article" date="2023" name="Plant J.">
        <title>The genome of the king protea, Protea cynaroides.</title>
        <authorList>
            <person name="Chang J."/>
            <person name="Duong T.A."/>
            <person name="Schoeman C."/>
            <person name="Ma X."/>
            <person name="Roodt D."/>
            <person name="Barker N."/>
            <person name="Li Z."/>
            <person name="Van de Peer Y."/>
            <person name="Mizrachi E."/>
        </authorList>
    </citation>
    <scope>NUCLEOTIDE SEQUENCE</scope>
    <source>
        <tissue evidence="8">Young leaves</tissue>
    </source>
</reference>
<dbReference type="InterPro" id="IPR042197">
    <property type="entry name" value="Apaf_helical"/>
</dbReference>
<sequence>MTTSILSFAQKLALMIASEADFLSGVSNEAQSLSNEMNLMSSALRDASEKRRTINEVKEWVNQVRDAVMVAEDVIDLFIFEGERQRHTNFLKRYIYPKQLYILHNLGREIEKSNKKINQLSVRRSTLGLATSETGQNLVGGLSFHRGDWVEEFFVVGFQKEENEIVKKLQTPIESLWPCPTVVSVVGMGGSGKTTLARKVYRRNDVKRHFQTRVWISVSQQYNIRDLLHVLIEQIMPLTSEEKKELDVEILIHRLSSHLKETTYLIVFDDLWRPEDWDMLKQALPIQGEGYQSRVLVTTRNEVVARYADPNTDPYFQRLLNENEGWELFLTKVMGRKDVSCPKDLEDLGRKIVHKCHGLPLAIVVLGGLLSLKPRTHIAWSKVVNSVNWELNKNERSCQQVLALSYTDLPDHLRPCFLYLGLFPEDSKIQRYRLIWLWVAEGFIQPREGLTTEDVAEDYMEELIQRSLIQATSRGYDGRVTNCHIHDLIRDLAISEAKQERFLEVVAIDNLISPNKSRRLSLVEPTGGIYGSQTTALNQGTTPNHIRSLLCFYMITEDNKWMMPLFGAMKLLRVLDLQNVIVSHIPSSLLKQIGKLFLLNYFSLRGSSTEEKLPFSIGDLQNLQTLDLGRTNLTQLPKEIVKLEQLRNLVFYNNGFYLENTQSFNCCLDHMKNLRTLVLQEGKWIKGRLDRLSNLRELCIVLARSMSPYKEALLNVIPKLNHLRGLSIISRKFDVMRERAVFFPVSISDHLELYHMGLDGITGIQDFPSNLTTLSLSRILNAGVLMESLKKLTKLRRLILREAYLGFKIIFSADGFCQLEELVFFRIYDLEFTVEKGALMNLRVLKIEGHELIRRLPPALKQMVALQELTLSRISKELENRVRKDAGEDWEIIKHIPSIVIESYMTHAETYDFGERS</sequence>
<dbReference type="Gene3D" id="3.80.10.10">
    <property type="entry name" value="Ribonuclease Inhibitor"/>
    <property type="match status" value="1"/>
</dbReference>
<evidence type="ECO:0000256" key="2">
    <source>
        <dbReference type="ARBA" id="ARBA00022741"/>
    </source>
</evidence>
<protein>
    <submittedName>
        <fullName evidence="8">Uncharacterized protein</fullName>
    </submittedName>
</protein>
<evidence type="ECO:0000313" key="8">
    <source>
        <dbReference type="EMBL" id="KAJ4952335.1"/>
    </source>
</evidence>
<evidence type="ECO:0000313" key="9">
    <source>
        <dbReference type="Proteomes" id="UP001141806"/>
    </source>
</evidence>
<dbReference type="InterPro" id="IPR036388">
    <property type="entry name" value="WH-like_DNA-bd_sf"/>
</dbReference>
<dbReference type="Gene3D" id="1.10.8.430">
    <property type="entry name" value="Helical domain of apoptotic protease-activating factors"/>
    <property type="match status" value="1"/>
</dbReference>
<dbReference type="SUPFAM" id="SSF52540">
    <property type="entry name" value="P-loop containing nucleoside triphosphate hydrolases"/>
    <property type="match status" value="1"/>
</dbReference>
<keyword evidence="2" id="KW-0547">Nucleotide-binding</keyword>
<dbReference type="GO" id="GO:0043531">
    <property type="term" value="F:ADP binding"/>
    <property type="evidence" value="ECO:0007669"/>
    <property type="project" value="InterPro"/>
</dbReference>
<feature type="domain" description="Disease resistance N-terminal" evidence="5">
    <location>
        <begin position="7"/>
        <end position="90"/>
    </location>
</feature>